<dbReference type="PANTHER" id="PTHR13316">
    <property type="entry name" value="ZINC FINGER, CCHC DOMAIN CONTAINING 8"/>
    <property type="match status" value="1"/>
</dbReference>
<keyword evidence="6" id="KW-0539">Nucleus</keyword>
<proteinExistence type="inferred from homology"/>
<evidence type="ECO:0000259" key="9">
    <source>
        <dbReference type="PROSITE" id="PS50158"/>
    </source>
</evidence>
<dbReference type="PROSITE" id="PS50158">
    <property type="entry name" value="ZF_CCHC"/>
    <property type="match status" value="1"/>
</dbReference>
<dbReference type="GO" id="GO:0071013">
    <property type="term" value="C:catalytic step 2 spliceosome"/>
    <property type="evidence" value="ECO:0007669"/>
    <property type="project" value="TreeGrafter"/>
</dbReference>
<feature type="compositionally biased region" description="Polar residues" evidence="8">
    <location>
        <begin position="30"/>
        <end position="41"/>
    </location>
</feature>
<reference evidence="10 11" key="1">
    <citation type="submission" date="2019-11" db="EMBL/GenBank/DDBJ databases">
        <title>Whole genome sequence of Oryza granulata.</title>
        <authorList>
            <person name="Li W."/>
        </authorList>
    </citation>
    <scope>NUCLEOTIDE SEQUENCE [LARGE SCALE GENOMIC DNA]</scope>
    <source>
        <strain evidence="11">cv. Menghai</strain>
        <tissue evidence="10">Leaf</tissue>
    </source>
</reference>
<evidence type="ECO:0000256" key="5">
    <source>
        <dbReference type="ARBA" id="ARBA00022833"/>
    </source>
</evidence>
<feature type="non-terminal residue" evidence="10">
    <location>
        <position position="1"/>
    </location>
</feature>
<name>A0A6G1BLM7_9ORYZ</name>
<feature type="compositionally biased region" description="Basic and acidic residues" evidence="8">
    <location>
        <begin position="275"/>
        <end position="284"/>
    </location>
</feature>
<dbReference type="PANTHER" id="PTHR13316:SF0">
    <property type="entry name" value="ZINC FINGER CCHC DOMAIN-CONTAINING PROTEIN 8"/>
    <property type="match status" value="1"/>
</dbReference>
<evidence type="ECO:0000256" key="4">
    <source>
        <dbReference type="ARBA" id="ARBA00022771"/>
    </source>
</evidence>
<evidence type="ECO:0000256" key="3">
    <source>
        <dbReference type="ARBA" id="ARBA00022723"/>
    </source>
</evidence>
<feature type="region of interest" description="Disordered" evidence="8">
    <location>
        <begin position="319"/>
        <end position="341"/>
    </location>
</feature>
<evidence type="ECO:0000256" key="8">
    <source>
        <dbReference type="SAM" id="MobiDB-lite"/>
    </source>
</evidence>
<dbReference type="OrthoDB" id="8026949at2759"/>
<dbReference type="Pfam" id="PF04046">
    <property type="entry name" value="PSP"/>
    <property type="match status" value="1"/>
</dbReference>
<keyword evidence="4 7" id="KW-0863">Zinc-finger</keyword>
<feature type="region of interest" description="Disordered" evidence="8">
    <location>
        <begin position="19"/>
        <end position="60"/>
    </location>
</feature>
<evidence type="ECO:0000256" key="2">
    <source>
        <dbReference type="ARBA" id="ARBA00007497"/>
    </source>
</evidence>
<dbReference type="Gene3D" id="4.10.60.10">
    <property type="entry name" value="Zinc finger, CCHC-type"/>
    <property type="match status" value="1"/>
</dbReference>
<dbReference type="InterPro" id="IPR036875">
    <property type="entry name" value="Znf_CCHC_sf"/>
</dbReference>
<dbReference type="AlphaFoldDB" id="A0A6G1BLM7"/>
<feature type="compositionally biased region" description="Polar residues" evidence="8">
    <location>
        <begin position="321"/>
        <end position="334"/>
    </location>
</feature>
<dbReference type="InterPro" id="IPR001878">
    <property type="entry name" value="Znf_CCHC"/>
</dbReference>
<dbReference type="InterPro" id="IPR006568">
    <property type="entry name" value="PSP_pro-rich"/>
</dbReference>
<keyword evidence="5" id="KW-0862">Zinc</keyword>
<feature type="domain" description="CCHC-type" evidence="9">
    <location>
        <begin position="287"/>
        <end position="303"/>
    </location>
</feature>
<dbReference type="SUPFAM" id="SSF57756">
    <property type="entry name" value="Retrovirus zinc finger-like domains"/>
    <property type="match status" value="1"/>
</dbReference>
<evidence type="ECO:0000256" key="7">
    <source>
        <dbReference type="PROSITE-ProRule" id="PRU00047"/>
    </source>
</evidence>
<dbReference type="GO" id="GO:0005654">
    <property type="term" value="C:nucleoplasm"/>
    <property type="evidence" value="ECO:0007669"/>
    <property type="project" value="UniProtKB-SubCell"/>
</dbReference>
<keyword evidence="11" id="KW-1185">Reference proteome</keyword>
<dbReference type="GO" id="GO:0003723">
    <property type="term" value="F:RNA binding"/>
    <property type="evidence" value="ECO:0007669"/>
    <property type="project" value="TreeGrafter"/>
</dbReference>
<feature type="region of interest" description="Disordered" evidence="8">
    <location>
        <begin position="406"/>
        <end position="516"/>
    </location>
</feature>
<sequence>CSVTVPRNMASEEFISLGESCEPDAKDEGTSLQTMPPNVNGVNPLASEREPGTVDNTKASDGIIDLEEEQDQVDGEPSTMDSTKVSDVIIDLEEGQVEDMDLSDDDIVVVKHQHLDASIQSGTSVAAVQTLYGVSVELDKGNGLESGSHAAKNILIDESPIRGVKRARIESTEPSVRVIYSNLTRESKRKLMELMQQWSEWETRKQNALMKAGEEVLECGEETYYPALHVGSEKSCAVSFWVDNQAKESVALDDDSVPLYDREFTLGSTPLGDPSKTESRADKDDSRCFNCGSYSHALKECPKPRDNAAINNARKQHNLKRNQSNVNRGQNRYYQKTPGKFDDLRPGVLGPETRECLGIGENDPPPWLHRMRELGYPPGYLDVVDDEDKPSGITIFGDEDIKEEYEEGELPDQGEPSPPQTKKTVEFPGINGPIPENGDRWLWDSTPPQYSGRHHSSDSREQRNRGPPGADRYSSRYHSYDYGPASPSHGRAVSDRGRRSPSGYENLPADDGAWTPHAYSSWQYSSQYSTSSDMSSHHSRD</sequence>
<feature type="non-terminal residue" evidence="10">
    <location>
        <position position="541"/>
    </location>
</feature>
<dbReference type="EMBL" id="SPHZ02000012">
    <property type="protein sequence ID" value="KAF0888701.1"/>
    <property type="molecule type" value="Genomic_DNA"/>
</dbReference>
<accession>A0A6G1BLM7</accession>
<comment type="similarity">
    <text evidence="2">Belongs to the ZCCHC8 family.</text>
</comment>
<feature type="region of interest" description="Disordered" evidence="8">
    <location>
        <begin position="265"/>
        <end position="284"/>
    </location>
</feature>
<keyword evidence="3" id="KW-0479">Metal-binding</keyword>
<gene>
    <name evidence="10" type="ORF">E2562_016497</name>
</gene>
<comment type="subcellular location">
    <subcellularLocation>
        <location evidence="1">Nucleus</location>
        <location evidence="1">Nucleoplasm</location>
    </subcellularLocation>
</comment>
<feature type="compositionally biased region" description="Basic and acidic residues" evidence="8">
    <location>
        <begin position="455"/>
        <end position="464"/>
    </location>
</feature>
<protein>
    <recommendedName>
        <fullName evidence="9">CCHC-type domain-containing protein</fullName>
    </recommendedName>
</protein>
<organism evidence="10 11">
    <name type="scientific">Oryza meyeriana var. granulata</name>
    <dbReference type="NCBI Taxonomy" id="110450"/>
    <lineage>
        <taxon>Eukaryota</taxon>
        <taxon>Viridiplantae</taxon>
        <taxon>Streptophyta</taxon>
        <taxon>Embryophyta</taxon>
        <taxon>Tracheophyta</taxon>
        <taxon>Spermatophyta</taxon>
        <taxon>Magnoliopsida</taxon>
        <taxon>Liliopsida</taxon>
        <taxon>Poales</taxon>
        <taxon>Poaceae</taxon>
        <taxon>BOP clade</taxon>
        <taxon>Oryzoideae</taxon>
        <taxon>Oryzeae</taxon>
        <taxon>Oryzinae</taxon>
        <taxon>Oryza</taxon>
        <taxon>Oryza meyeriana</taxon>
    </lineage>
</organism>
<comment type="caution">
    <text evidence="10">The sequence shown here is derived from an EMBL/GenBank/DDBJ whole genome shotgun (WGS) entry which is preliminary data.</text>
</comment>
<dbReference type="InterPro" id="IPR052115">
    <property type="entry name" value="NEXT_complex_subunit_ZCCHC8"/>
</dbReference>
<dbReference type="SMART" id="SM00581">
    <property type="entry name" value="PSP"/>
    <property type="match status" value="1"/>
</dbReference>
<evidence type="ECO:0000256" key="6">
    <source>
        <dbReference type="ARBA" id="ARBA00023242"/>
    </source>
</evidence>
<evidence type="ECO:0000313" key="11">
    <source>
        <dbReference type="Proteomes" id="UP000479710"/>
    </source>
</evidence>
<dbReference type="Proteomes" id="UP000479710">
    <property type="component" value="Unassembled WGS sequence"/>
</dbReference>
<dbReference type="GO" id="GO:0008270">
    <property type="term" value="F:zinc ion binding"/>
    <property type="evidence" value="ECO:0007669"/>
    <property type="project" value="UniProtKB-KW"/>
</dbReference>
<evidence type="ECO:0000256" key="1">
    <source>
        <dbReference type="ARBA" id="ARBA00004642"/>
    </source>
</evidence>
<evidence type="ECO:0000313" key="10">
    <source>
        <dbReference type="EMBL" id="KAF0888701.1"/>
    </source>
</evidence>